<dbReference type="AlphaFoldDB" id="A0A921HUG2"/>
<gene>
    <name evidence="2" type="ORF">K8W02_02615</name>
</gene>
<sequence>MKPVFFQGELVRLRAMEPEDLEVLYCMENDPETWDVSNFTVPYSKYVLKQYMEDSQSDMFADRQLRLMIVRCEDGQVVGTVDVTDFVPIHRRGEIGIAIRKIFQGKGYAREALSLLCDYLFGFLFMHQLTAHVAVDNEASRHLFASCGFVECGVLKEWWFAGGQYKDVVMLQRLHP</sequence>
<dbReference type="PANTHER" id="PTHR43415">
    <property type="entry name" value="SPERMIDINE N(1)-ACETYLTRANSFERASE"/>
    <property type="match status" value="1"/>
</dbReference>
<proteinExistence type="predicted"/>
<feature type="domain" description="N-acetyltransferase" evidence="1">
    <location>
        <begin position="11"/>
        <end position="175"/>
    </location>
</feature>
<protein>
    <submittedName>
        <fullName evidence="2">GNAT family N-acetyltransferase</fullName>
    </submittedName>
</protein>
<dbReference type="PROSITE" id="PS51186">
    <property type="entry name" value="GNAT"/>
    <property type="match status" value="1"/>
</dbReference>
<dbReference type="EMBL" id="DYVX01000019">
    <property type="protein sequence ID" value="HJF91264.1"/>
    <property type="molecule type" value="Genomic_DNA"/>
</dbReference>
<dbReference type="GO" id="GO:0016747">
    <property type="term" value="F:acyltransferase activity, transferring groups other than amino-acyl groups"/>
    <property type="evidence" value="ECO:0007669"/>
    <property type="project" value="InterPro"/>
</dbReference>
<reference evidence="2" key="1">
    <citation type="journal article" date="2021" name="PeerJ">
        <title>Extensive microbial diversity within the chicken gut microbiome revealed by metagenomics and culture.</title>
        <authorList>
            <person name="Gilroy R."/>
            <person name="Ravi A."/>
            <person name="Getino M."/>
            <person name="Pursley I."/>
            <person name="Horton D.L."/>
            <person name="Alikhan N.F."/>
            <person name="Baker D."/>
            <person name="Gharbi K."/>
            <person name="Hall N."/>
            <person name="Watson M."/>
            <person name="Adriaenssens E.M."/>
            <person name="Foster-Nyarko E."/>
            <person name="Jarju S."/>
            <person name="Secka A."/>
            <person name="Antonio M."/>
            <person name="Oren A."/>
            <person name="Chaudhuri R.R."/>
            <person name="La Ragione R."/>
            <person name="Hildebrand F."/>
            <person name="Pallen M.J."/>
        </authorList>
    </citation>
    <scope>NUCLEOTIDE SEQUENCE</scope>
    <source>
        <strain evidence="2">CHK55-1828</strain>
    </source>
</reference>
<accession>A0A921HUG2</accession>
<reference evidence="2" key="2">
    <citation type="submission" date="2021-09" db="EMBL/GenBank/DDBJ databases">
        <authorList>
            <person name="Gilroy R."/>
        </authorList>
    </citation>
    <scope>NUCLEOTIDE SEQUENCE</scope>
    <source>
        <strain evidence="2">CHK55-1828</strain>
    </source>
</reference>
<dbReference type="RefSeq" id="WP_072545218.1">
    <property type="nucleotide sequence ID" value="NZ_CALUIP010000023.1"/>
</dbReference>
<dbReference type="Pfam" id="PF13302">
    <property type="entry name" value="Acetyltransf_3"/>
    <property type="match status" value="1"/>
</dbReference>
<dbReference type="CDD" id="cd04301">
    <property type="entry name" value="NAT_SF"/>
    <property type="match status" value="1"/>
</dbReference>
<dbReference type="InterPro" id="IPR000182">
    <property type="entry name" value="GNAT_dom"/>
</dbReference>
<dbReference type="Gene3D" id="3.40.630.30">
    <property type="match status" value="1"/>
</dbReference>
<organism evidence="2 3">
    <name type="scientific">Mediterranea massiliensis</name>
    <dbReference type="NCBI Taxonomy" id="1841865"/>
    <lineage>
        <taxon>Bacteria</taxon>
        <taxon>Pseudomonadati</taxon>
        <taxon>Bacteroidota</taxon>
        <taxon>Bacteroidia</taxon>
        <taxon>Bacteroidales</taxon>
        <taxon>Bacteroidaceae</taxon>
        <taxon>Mediterranea</taxon>
    </lineage>
</organism>
<evidence type="ECO:0000313" key="3">
    <source>
        <dbReference type="Proteomes" id="UP000717835"/>
    </source>
</evidence>
<dbReference type="Proteomes" id="UP000717835">
    <property type="component" value="Unassembled WGS sequence"/>
</dbReference>
<dbReference type="InterPro" id="IPR016181">
    <property type="entry name" value="Acyl_CoA_acyltransferase"/>
</dbReference>
<dbReference type="SUPFAM" id="SSF55729">
    <property type="entry name" value="Acyl-CoA N-acyltransferases (Nat)"/>
    <property type="match status" value="1"/>
</dbReference>
<comment type="caution">
    <text evidence="2">The sequence shown here is derived from an EMBL/GenBank/DDBJ whole genome shotgun (WGS) entry which is preliminary data.</text>
</comment>
<name>A0A921HUG2_9BACT</name>
<dbReference type="PANTHER" id="PTHR43415:SF3">
    <property type="entry name" value="GNAT-FAMILY ACETYLTRANSFERASE"/>
    <property type="match status" value="1"/>
</dbReference>
<dbReference type="OrthoDB" id="893030at2"/>
<evidence type="ECO:0000313" key="2">
    <source>
        <dbReference type="EMBL" id="HJF91264.1"/>
    </source>
</evidence>
<evidence type="ECO:0000259" key="1">
    <source>
        <dbReference type="PROSITE" id="PS51186"/>
    </source>
</evidence>